<feature type="region of interest" description="Disordered" evidence="1">
    <location>
        <begin position="1"/>
        <end position="23"/>
    </location>
</feature>
<evidence type="ECO:0000256" key="1">
    <source>
        <dbReference type="SAM" id="MobiDB-lite"/>
    </source>
</evidence>
<gene>
    <name evidence="3" type="ORF">L210DRAFT_3446104</name>
</gene>
<organism evidence="3 4">
    <name type="scientific">Boletus edulis BED1</name>
    <dbReference type="NCBI Taxonomy" id="1328754"/>
    <lineage>
        <taxon>Eukaryota</taxon>
        <taxon>Fungi</taxon>
        <taxon>Dikarya</taxon>
        <taxon>Basidiomycota</taxon>
        <taxon>Agaricomycotina</taxon>
        <taxon>Agaricomycetes</taxon>
        <taxon>Agaricomycetidae</taxon>
        <taxon>Boletales</taxon>
        <taxon>Boletineae</taxon>
        <taxon>Boletaceae</taxon>
        <taxon>Boletoideae</taxon>
        <taxon>Boletus</taxon>
    </lineage>
</organism>
<dbReference type="Gene3D" id="3.80.10.10">
    <property type="entry name" value="Ribonuclease Inhibitor"/>
    <property type="match status" value="2"/>
</dbReference>
<accession>A0AAD4GGR9</accession>
<reference evidence="3" key="2">
    <citation type="journal article" date="2020" name="Nat. Commun.">
        <title>Large-scale genome sequencing of mycorrhizal fungi provides insights into the early evolution of symbiotic traits.</title>
        <authorList>
            <person name="Miyauchi S."/>
            <person name="Kiss E."/>
            <person name="Kuo A."/>
            <person name="Drula E."/>
            <person name="Kohler A."/>
            <person name="Sanchez-Garcia M."/>
            <person name="Morin E."/>
            <person name="Andreopoulos B."/>
            <person name="Barry K.W."/>
            <person name="Bonito G."/>
            <person name="Buee M."/>
            <person name="Carver A."/>
            <person name="Chen C."/>
            <person name="Cichocki N."/>
            <person name="Clum A."/>
            <person name="Culley D."/>
            <person name="Crous P.W."/>
            <person name="Fauchery L."/>
            <person name="Girlanda M."/>
            <person name="Hayes R.D."/>
            <person name="Keri Z."/>
            <person name="LaButti K."/>
            <person name="Lipzen A."/>
            <person name="Lombard V."/>
            <person name="Magnuson J."/>
            <person name="Maillard F."/>
            <person name="Murat C."/>
            <person name="Nolan M."/>
            <person name="Ohm R.A."/>
            <person name="Pangilinan J."/>
            <person name="Pereira M.F."/>
            <person name="Perotto S."/>
            <person name="Peter M."/>
            <person name="Pfister S."/>
            <person name="Riley R."/>
            <person name="Sitrit Y."/>
            <person name="Stielow J.B."/>
            <person name="Szollosi G."/>
            <person name="Zifcakova L."/>
            <person name="Stursova M."/>
            <person name="Spatafora J.W."/>
            <person name="Tedersoo L."/>
            <person name="Vaario L.M."/>
            <person name="Yamada A."/>
            <person name="Yan M."/>
            <person name="Wang P."/>
            <person name="Xu J."/>
            <person name="Bruns T."/>
            <person name="Baldrian P."/>
            <person name="Vilgalys R."/>
            <person name="Dunand C."/>
            <person name="Henrissat B."/>
            <person name="Grigoriev I.V."/>
            <person name="Hibbett D."/>
            <person name="Nagy L.G."/>
            <person name="Martin F.M."/>
        </authorList>
    </citation>
    <scope>NUCLEOTIDE SEQUENCE</scope>
    <source>
        <strain evidence="3">BED1</strain>
    </source>
</reference>
<protein>
    <recommendedName>
        <fullName evidence="2">F-box domain-containing protein</fullName>
    </recommendedName>
</protein>
<dbReference type="SUPFAM" id="SSF52047">
    <property type="entry name" value="RNI-like"/>
    <property type="match status" value="1"/>
</dbReference>
<dbReference type="PROSITE" id="PS50181">
    <property type="entry name" value="FBOX"/>
    <property type="match status" value="1"/>
</dbReference>
<dbReference type="InterPro" id="IPR001810">
    <property type="entry name" value="F-box_dom"/>
</dbReference>
<feature type="domain" description="F-box" evidence="2">
    <location>
        <begin position="88"/>
        <end position="135"/>
    </location>
</feature>
<dbReference type="InterPro" id="IPR032675">
    <property type="entry name" value="LRR_dom_sf"/>
</dbReference>
<name>A0AAD4GGR9_BOLED</name>
<proteinExistence type="predicted"/>
<keyword evidence="4" id="KW-1185">Reference proteome</keyword>
<comment type="caution">
    <text evidence="3">The sequence shown here is derived from an EMBL/GenBank/DDBJ whole genome shotgun (WGS) entry which is preliminary data.</text>
</comment>
<reference evidence="3" key="1">
    <citation type="submission" date="2019-10" db="EMBL/GenBank/DDBJ databases">
        <authorList>
            <consortium name="DOE Joint Genome Institute"/>
            <person name="Kuo A."/>
            <person name="Miyauchi S."/>
            <person name="Kiss E."/>
            <person name="Drula E."/>
            <person name="Kohler A."/>
            <person name="Sanchez-Garcia M."/>
            <person name="Andreopoulos B."/>
            <person name="Barry K.W."/>
            <person name="Bonito G."/>
            <person name="Buee M."/>
            <person name="Carver A."/>
            <person name="Chen C."/>
            <person name="Cichocki N."/>
            <person name="Clum A."/>
            <person name="Culley D."/>
            <person name="Crous P.W."/>
            <person name="Fauchery L."/>
            <person name="Girlanda M."/>
            <person name="Hayes R."/>
            <person name="Keri Z."/>
            <person name="LaButti K."/>
            <person name="Lipzen A."/>
            <person name="Lombard V."/>
            <person name="Magnuson J."/>
            <person name="Maillard F."/>
            <person name="Morin E."/>
            <person name="Murat C."/>
            <person name="Nolan M."/>
            <person name="Ohm R."/>
            <person name="Pangilinan J."/>
            <person name="Pereira M."/>
            <person name="Perotto S."/>
            <person name="Peter M."/>
            <person name="Riley R."/>
            <person name="Sitrit Y."/>
            <person name="Stielow B."/>
            <person name="Szollosi G."/>
            <person name="Zifcakova L."/>
            <person name="Stursova M."/>
            <person name="Spatafora J.W."/>
            <person name="Tedersoo L."/>
            <person name="Vaario L.-M."/>
            <person name="Yamada A."/>
            <person name="Yan M."/>
            <person name="Wang P."/>
            <person name="Xu J."/>
            <person name="Bruns T."/>
            <person name="Baldrian P."/>
            <person name="Vilgalys R."/>
            <person name="Henrissat B."/>
            <person name="Grigoriev I.V."/>
            <person name="Hibbett D."/>
            <person name="Nagy L.G."/>
            <person name="Martin F.M."/>
        </authorList>
    </citation>
    <scope>NUCLEOTIDE SEQUENCE</scope>
    <source>
        <strain evidence="3">BED1</strain>
    </source>
</reference>
<sequence>MAPPLTKAKKSFPPTVKHAPRRAPLVDTNTLSYNRTDPFHAIITLRRLISSLSSRIGGCQYKFTPDEHKLSLHLLTIVEPFIGLSPSGRTLTRQPTEILDAIVSHVDSKRDLLSLALSCHRLHDVIFPRHYYYRVVCAKASSLCLWNHLVVNRALAHNVRTLEIVDERSSKSLVLPPDIMNTDTDLESSDDELVLHSKQERLLTSALTKMTGLRSFRWSCNHSTISIDNVWAALMKCQTLSQVTISDNVVFLPYTPDKAKPASPKSVPVLPHLKTVALQATKYSFGSTKTPALARISSMITSCPNLESLDIGYEHRRGQGQHLPVADDFFLCSRWPALRSLSLANLRCFSAHSLESASIFLAAHANLEVLHLDFSLDRPTTGTGSGVITAPELILSQNSLPKLRELRCNKTIATAILDCPTDSPRPLEVLKGITLSGVDWDSAFFTSLRRCKGTVRRIELTGWNDLDDIKRLVDCVPRLTWLDVNKHRRTHESTEQAPRSRAARRNEMSSGMVAAAHNAGLGVATNVTEWATVLSSLTELTTFIGVKFFYEVSTLTLATLATSSPMSLSASEFSRVRKNDQVAGVLGNKCPRLRRLDHWEESGGRVIVLLRDGNEVKWEVKRLKV</sequence>
<evidence type="ECO:0000313" key="4">
    <source>
        <dbReference type="Proteomes" id="UP001194468"/>
    </source>
</evidence>
<evidence type="ECO:0000259" key="2">
    <source>
        <dbReference type="PROSITE" id="PS50181"/>
    </source>
</evidence>
<dbReference type="AlphaFoldDB" id="A0AAD4GGR9"/>
<dbReference type="EMBL" id="WHUW01000008">
    <property type="protein sequence ID" value="KAF8443253.1"/>
    <property type="molecule type" value="Genomic_DNA"/>
</dbReference>
<evidence type="ECO:0000313" key="3">
    <source>
        <dbReference type="EMBL" id="KAF8443253.1"/>
    </source>
</evidence>
<dbReference type="Proteomes" id="UP001194468">
    <property type="component" value="Unassembled WGS sequence"/>
</dbReference>